<evidence type="ECO:0000313" key="1">
    <source>
        <dbReference type="EMBL" id="WBA43990.1"/>
    </source>
</evidence>
<evidence type="ECO:0000313" key="2">
    <source>
        <dbReference type="Proteomes" id="UP001211005"/>
    </source>
</evidence>
<dbReference type="Proteomes" id="UP001211005">
    <property type="component" value="Plasmid unnamed1"/>
</dbReference>
<proteinExistence type="predicted"/>
<keyword evidence="1" id="KW-0614">Plasmid</keyword>
<accession>A0ABY7LXI7</accession>
<dbReference type="EMBL" id="CP114768">
    <property type="protein sequence ID" value="WBA43990.1"/>
    <property type="molecule type" value="Genomic_DNA"/>
</dbReference>
<dbReference type="RefSeq" id="WP_269562024.1">
    <property type="nucleotide sequence ID" value="NZ_CP114768.1"/>
</dbReference>
<keyword evidence="2" id="KW-1185">Reference proteome</keyword>
<reference evidence="1 2" key="1">
    <citation type="submission" date="2022-12" db="EMBL/GenBank/DDBJ databases">
        <title>Hymenobacter canadensis sp. nov. isolated from lake water of the Cambridge Bay, Canada.</title>
        <authorList>
            <person name="Kim W.H."/>
            <person name="Lee Y.M."/>
        </authorList>
    </citation>
    <scope>NUCLEOTIDE SEQUENCE [LARGE SCALE GENOMIC DNA]</scope>
    <source>
        <strain evidence="1 2">PAMC 29467</strain>
        <plasmid evidence="1 2">unnamed1</plasmid>
    </source>
</reference>
<sequence>MQRLTDSFLMQCRENFFQGITPSGPGAETAKQALVALFRGLTAANQMEAFVGFLQEGHYSINLWAAHLLVEHHCPDGPTRQLCMKIIESHAMSTIHPKVAQEELEWLKGQAQS</sequence>
<gene>
    <name evidence="1" type="ORF">O3303_20715</name>
</gene>
<organism evidence="1 2">
    <name type="scientific">Hymenobacter canadensis</name>
    <dbReference type="NCBI Taxonomy" id="2999067"/>
    <lineage>
        <taxon>Bacteria</taxon>
        <taxon>Pseudomonadati</taxon>
        <taxon>Bacteroidota</taxon>
        <taxon>Cytophagia</taxon>
        <taxon>Cytophagales</taxon>
        <taxon>Hymenobacteraceae</taxon>
        <taxon>Hymenobacter</taxon>
    </lineage>
</organism>
<name>A0ABY7LXI7_9BACT</name>
<geneLocation type="plasmid" evidence="1 2">
    <name>unnamed1</name>
</geneLocation>
<protein>
    <submittedName>
        <fullName evidence="1">Uncharacterized protein</fullName>
    </submittedName>
</protein>